<dbReference type="SUPFAM" id="SSF53098">
    <property type="entry name" value="Ribonuclease H-like"/>
    <property type="match status" value="1"/>
</dbReference>
<dbReference type="Pfam" id="PF00929">
    <property type="entry name" value="RNase_T"/>
    <property type="match status" value="1"/>
</dbReference>
<dbReference type="GO" id="GO:0008408">
    <property type="term" value="F:3'-5' exonuclease activity"/>
    <property type="evidence" value="ECO:0007669"/>
    <property type="project" value="TreeGrafter"/>
</dbReference>
<feature type="domain" description="Exonuclease" evidence="3">
    <location>
        <begin position="30"/>
        <end position="204"/>
    </location>
</feature>
<dbReference type="PANTHER" id="PTHR30231:SF7">
    <property type="entry name" value="BLR4117 PROTEIN"/>
    <property type="match status" value="1"/>
</dbReference>
<evidence type="ECO:0000313" key="4">
    <source>
        <dbReference type="EMBL" id="HIX61618.1"/>
    </source>
</evidence>
<evidence type="ECO:0000313" key="5">
    <source>
        <dbReference type="Proteomes" id="UP000824248"/>
    </source>
</evidence>
<dbReference type="Gene3D" id="3.30.420.10">
    <property type="entry name" value="Ribonuclease H-like superfamily/Ribonuclease H"/>
    <property type="match status" value="1"/>
</dbReference>
<proteinExistence type="predicted"/>
<reference evidence="4" key="2">
    <citation type="submission" date="2021-04" db="EMBL/GenBank/DDBJ databases">
        <authorList>
            <person name="Gilroy R."/>
        </authorList>
    </citation>
    <scope>NUCLEOTIDE SEQUENCE</scope>
    <source>
        <strain evidence="4">1193</strain>
    </source>
</reference>
<dbReference type="GO" id="GO:0006259">
    <property type="term" value="P:DNA metabolic process"/>
    <property type="evidence" value="ECO:0007669"/>
    <property type="project" value="UniProtKB-ARBA"/>
</dbReference>
<protein>
    <submittedName>
        <fullName evidence="4">3'-5' exonuclease</fullName>
    </submittedName>
</protein>
<accession>A0A9D1WMG6</accession>
<dbReference type="AlphaFoldDB" id="A0A9D1WMG6"/>
<dbReference type="GO" id="GO:0005829">
    <property type="term" value="C:cytosol"/>
    <property type="evidence" value="ECO:0007669"/>
    <property type="project" value="TreeGrafter"/>
</dbReference>
<evidence type="ECO:0000256" key="1">
    <source>
        <dbReference type="ARBA" id="ARBA00022722"/>
    </source>
</evidence>
<dbReference type="InterPro" id="IPR012337">
    <property type="entry name" value="RNaseH-like_sf"/>
</dbReference>
<dbReference type="PANTHER" id="PTHR30231">
    <property type="entry name" value="DNA POLYMERASE III SUBUNIT EPSILON"/>
    <property type="match status" value="1"/>
</dbReference>
<dbReference type="GO" id="GO:0003676">
    <property type="term" value="F:nucleic acid binding"/>
    <property type="evidence" value="ECO:0007669"/>
    <property type="project" value="InterPro"/>
</dbReference>
<keyword evidence="1" id="KW-0540">Nuclease</keyword>
<sequence>MLRVLRRVNDRRRHVNGEYGWLFYPYTGDEMVVIDCETTGVDLRTAEPVSIGAVKVRGDRVLSSESLHLWLKRPASLTGDSIRVHGLRGIDLDDGMEIKEALAKLLNFIGNRPLLGWRLDFDLAIINRQLRPHFGFDLPNSTMDVAQLHYRLQRRSALGPEPVSMRFEAVAQSLGVPVMGRNTALGDAITTALIYLQLERVQERRKA</sequence>
<dbReference type="InterPro" id="IPR036397">
    <property type="entry name" value="RNaseH_sf"/>
</dbReference>
<dbReference type="NCBIfam" id="NF006601">
    <property type="entry name" value="PRK09145.1"/>
    <property type="match status" value="1"/>
</dbReference>
<comment type="caution">
    <text evidence="4">The sequence shown here is derived from an EMBL/GenBank/DDBJ whole genome shotgun (WGS) entry which is preliminary data.</text>
</comment>
<dbReference type="InterPro" id="IPR013520">
    <property type="entry name" value="Ribonucl_H"/>
</dbReference>
<name>A0A9D1WMG6_9GAMM</name>
<keyword evidence="2 4" id="KW-0378">Hydrolase</keyword>
<keyword evidence="2 4" id="KW-0269">Exonuclease</keyword>
<evidence type="ECO:0000259" key="3">
    <source>
        <dbReference type="SMART" id="SM00479"/>
    </source>
</evidence>
<dbReference type="EMBL" id="DXFC01000155">
    <property type="protein sequence ID" value="HIX61618.1"/>
    <property type="molecule type" value="Genomic_DNA"/>
</dbReference>
<dbReference type="CDD" id="cd06127">
    <property type="entry name" value="DEDDh"/>
    <property type="match status" value="1"/>
</dbReference>
<gene>
    <name evidence="4" type="ORF">H9854_05230</name>
</gene>
<dbReference type="SMART" id="SM00479">
    <property type="entry name" value="EXOIII"/>
    <property type="match status" value="1"/>
</dbReference>
<organism evidence="4 5">
    <name type="scientific">Candidatus Halomonas stercoripullorum</name>
    <dbReference type="NCBI Taxonomy" id="2838617"/>
    <lineage>
        <taxon>Bacteria</taxon>
        <taxon>Pseudomonadati</taxon>
        <taxon>Pseudomonadota</taxon>
        <taxon>Gammaproteobacteria</taxon>
        <taxon>Oceanospirillales</taxon>
        <taxon>Halomonadaceae</taxon>
        <taxon>Halomonas</taxon>
    </lineage>
</organism>
<reference evidence="4" key="1">
    <citation type="journal article" date="2021" name="PeerJ">
        <title>Extensive microbial diversity within the chicken gut microbiome revealed by metagenomics and culture.</title>
        <authorList>
            <person name="Gilroy R."/>
            <person name="Ravi A."/>
            <person name="Getino M."/>
            <person name="Pursley I."/>
            <person name="Horton D.L."/>
            <person name="Alikhan N.F."/>
            <person name="Baker D."/>
            <person name="Gharbi K."/>
            <person name="Hall N."/>
            <person name="Watson M."/>
            <person name="Adriaenssens E.M."/>
            <person name="Foster-Nyarko E."/>
            <person name="Jarju S."/>
            <person name="Secka A."/>
            <person name="Antonio M."/>
            <person name="Oren A."/>
            <person name="Chaudhuri R.R."/>
            <person name="La Ragione R."/>
            <person name="Hildebrand F."/>
            <person name="Pallen M.J."/>
        </authorList>
    </citation>
    <scope>NUCLEOTIDE SEQUENCE</scope>
    <source>
        <strain evidence="4">1193</strain>
    </source>
</reference>
<evidence type="ECO:0000256" key="2">
    <source>
        <dbReference type="ARBA" id="ARBA00022839"/>
    </source>
</evidence>
<dbReference type="Proteomes" id="UP000824248">
    <property type="component" value="Unassembled WGS sequence"/>
</dbReference>